<dbReference type="eggNOG" id="COG1846">
    <property type="taxonomic scope" value="Bacteria"/>
</dbReference>
<name>K2MFR2_9HYPH</name>
<dbReference type="InterPro" id="IPR036390">
    <property type="entry name" value="WH_DNA-bd_sf"/>
</dbReference>
<protein>
    <submittedName>
        <fullName evidence="2">Regulatory protein</fullName>
    </submittedName>
</protein>
<dbReference type="SUPFAM" id="SSF46785">
    <property type="entry name" value="Winged helix' DNA-binding domain"/>
    <property type="match status" value="1"/>
</dbReference>
<dbReference type="Proteomes" id="UP000006786">
    <property type="component" value="Unassembled WGS sequence"/>
</dbReference>
<dbReference type="PROSITE" id="PS50995">
    <property type="entry name" value="HTH_MARR_2"/>
    <property type="match status" value="1"/>
</dbReference>
<dbReference type="PATRIC" id="fig|391937.3.peg.296"/>
<proteinExistence type="predicted"/>
<evidence type="ECO:0000313" key="3">
    <source>
        <dbReference type="Proteomes" id="UP000006786"/>
    </source>
</evidence>
<reference evidence="2 3" key="1">
    <citation type="journal article" date="2012" name="J. Bacteriol.">
        <title>Genome Sequence of Nitratireductor pacificus Type Strain pht-3B.</title>
        <authorList>
            <person name="Lai Q."/>
            <person name="Li G."/>
            <person name="Shao Z."/>
        </authorList>
    </citation>
    <scope>NUCLEOTIDE SEQUENCE [LARGE SCALE GENOMIC DNA]</scope>
    <source>
        <strain evidence="3">pht-3B</strain>
    </source>
</reference>
<dbReference type="PANTHER" id="PTHR33164:SF43">
    <property type="entry name" value="HTH-TYPE TRANSCRIPTIONAL REPRESSOR YETL"/>
    <property type="match status" value="1"/>
</dbReference>
<dbReference type="EMBL" id="AMRM01000001">
    <property type="protein sequence ID" value="EKF20996.1"/>
    <property type="molecule type" value="Genomic_DNA"/>
</dbReference>
<sequence length="188" mass="21445">MKKSRSINAAPRRFKPLRTCNLPFIKSEADYRRFRRMLFDLLVLDSNMTSMFELLARHLGLSRSQHMVIMTIANEQGELGVAVQTVADYLQVASPFITAQCNALHDRELITRDRDPNDRRRTLLRLTPTGEAYARRAGEIARELNNSIFAPMDDASFETVARSLDDLSRSSRRALHLARAELEASHAE</sequence>
<feature type="domain" description="HTH marR-type" evidence="1">
    <location>
        <begin position="34"/>
        <end position="169"/>
    </location>
</feature>
<dbReference type="InterPro" id="IPR036388">
    <property type="entry name" value="WH-like_DNA-bd_sf"/>
</dbReference>
<evidence type="ECO:0000259" key="1">
    <source>
        <dbReference type="PROSITE" id="PS50995"/>
    </source>
</evidence>
<dbReference type="SMART" id="SM00347">
    <property type="entry name" value="HTH_MARR"/>
    <property type="match status" value="1"/>
</dbReference>
<dbReference type="AlphaFoldDB" id="K2MFR2"/>
<dbReference type="Pfam" id="PF12802">
    <property type="entry name" value="MarR_2"/>
    <property type="match status" value="1"/>
</dbReference>
<evidence type="ECO:0000313" key="2">
    <source>
        <dbReference type="EMBL" id="EKF20996.1"/>
    </source>
</evidence>
<comment type="caution">
    <text evidence="2">The sequence shown here is derived from an EMBL/GenBank/DDBJ whole genome shotgun (WGS) entry which is preliminary data.</text>
</comment>
<accession>K2MFR2</accession>
<dbReference type="STRING" id="391937.NA2_01420"/>
<keyword evidence="3" id="KW-1185">Reference proteome</keyword>
<dbReference type="GO" id="GO:0003700">
    <property type="term" value="F:DNA-binding transcription factor activity"/>
    <property type="evidence" value="ECO:0007669"/>
    <property type="project" value="InterPro"/>
</dbReference>
<dbReference type="Gene3D" id="1.10.10.10">
    <property type="entry name" value="Winged helix-like DNA-binding domain superfamily/Winged helix DNA-binding domain"/>
    <property type="match status" value="1"/>
</dbReference>
<gene>
    <name evidence="2" type="ORF">NA2_01420</name>
</gene>
<dbReference type="GO" id="GO:0006950">
    <property type="term" value="P:response to stress"/>
    <property type="evidence" value="ECO:0007669"/>
    <property type="project" value="TreeGrafter"/>
</dbReference>
<dbReference type="InterPro" id="IPR039422">
    <property type="entry name" value="MarR/SlyA-like"/>
</dbReference>
<dbReference type="InterPro" id="IPR000835">
    <property type="entry name" value="HTH_MarR-typ"/>
</dbReference>
<dbReference type="PANTHER" id="PTHR33164">
    <property type="entry name" value="TRANSCRIPTIONAL REGULATOR, MARR FAMILY"/>
    <property type="match status" value="1"/>
</dbReference>
<organism evidence="2 3">
    <name type="scientific">Nitratireductor pacificus pht-3B</name>
    <dbReference type="NCBI Taxonomy" id="391937"/>
    <lineage>
        <taxon>Bacteria</taxon>
        <taxon>Pseudomonadati</taxon>
        <taxon>Pseudomonadota</taxon>
        <taxon>Alphaproteobacteria</taxon>
        <taxon>Hyphomicrobiales</taxon>
        <taxon>Phyllobacteriaceae</taxon>
        <taxon>Nitratireductor</taxon>
    </lineage>
</organism>